<dbReference type="PANTHER" id="PTHR47235:SF1">
    <property type="entry name" value="BLR6548 PROTEIN"/>
    <property type="match status" value="1"/>
</dbReference>
<evidence type="ECO:0000259" key="4">
    <source>
        <dbReference type="Pfam" id="PF13458"/>
    </source>
</evidence>
<dbReference type="Pfam" id="PF13458">
    <property type="entry name" value="Peripla_BP_6"/>
    <property type="match status" value="1"/>
</dbReference>
<organism evidence="5 6">
    <name type="scientific">Ottowia pentelensis</name>
    <dbReference type="NCBI Taxonomy" id="511108"/>
    <lineage>
        <taxon>Bacteria</taxon>
        <taxon>Pseudomonadati</taxon>
        <taxon>Pseudomonadota</taxon>
        <taxon>Betaproteobacteria</taxon>
        <taxon>Burkholderiales</taxon>
        <taxon>Comamonadaceae</taxon>
        <taxon>Ottowia</taxon>
    </lineage>
</organism>
<dbReference type="Proteomes" id="UP001589834">
    <property type="component" value="Unassembled WGS sequence"/>
</dbReference>
<feature type="chain" id="PRO_5047499193" evidence="3">
    <location>
        <begin position="30"/>
        <end position="444"/>
    </location>
</feature>
<keyword evidence="2 3" id="KW-0732">Signal</keyword>
<comment type="caution">
    <text evidence="5">The sequence shown here is derived from an EMBL/GenBank/DDBJ whole genome shotgun (WGS) entry which is preliminary data.</text>
</comment>
<evidence type="ECO:0000256" key="1">
    <source>
        <dbReference type="ARBA" id="ARBA00010062"/>
    </source>
</evidence>
<evidence type="ECO:0000313" key="5">
    <source>
        <dbReference type="EMBL" id="MFC0592375.1"/>
    </source>
</evidence>
<accession>A0ABV6PRD8</accession>
<feature type="signal peptide" evidence="3">
    <location>
        <begin position="1"/>
        <end position="29"/>
    </location>
</feature>
<proteinExistence type="inferred from homology"/>
<dbReference type="Gene3D" id="3.40.50.2300">
    <property type="match status" value="2"/>
</dbReference>
<evidence type="ECO:0000256" key="2">
    <source>
        <dbReference type="ARBA" id="ARBA00022729"/>
    </source>
</evidence>
<reference evidence="5 6" key="1">
    <citation type="submission" date="2024-09" db="EMBL/GenBank/DDBJ databases">
        <authorList>
            <person name="Sun Q."/>
            <person name="Mori K."/>
        </authorList>
    </citation>
    <scope>NUCLEOTIDE SEQUENCE [LARGE SCALE GENOMIC DNA]</scope>
    <source>
        <strain evidence="5 6">NCAIM B.02336</strain>
    </source>
</reference>
<gene>
    <name evidence="5" type="ORF">ACFFGG_07385</name>
</gene>
<protein>
    <submittedName>
        <fullName evidence="5">ABC transporter substrate-binding protein</fullName>
    </submittedName>
</protein>
<dbReference type="InterPro" id="IPR028082">
    <property type="entry name" value="Peripla_BP_I"/>
</dbReference>
<dbReference type="EMBL" id="JBHLTN010000014">
    <property type="protein sequence ID" value="MFC0592375.1"/>
    <property type="molecule type" value="Genomic_DNA"/>
</dbReference>
<sequence>MQHSRHLTKLAATLLAAAGIALTGAPVLAQGVSQYMPLVTYRTGPYGPSGTPAANGLDDYYKLVNARGGINGVKLDYEECETGYDTARTVECYERMKTKNGGAVVFQPWSTGATFAITEKADTDKIPLLILGYGRGDSANGKVFNWVFPVGGNYEVGDDVILQAIGKREGGMDKLKGKKIALVYHDSPYGKETIPLIKLRAQKHGFSLIELPVTPPGLEQKATWLQVRRDKPDYIILRGYGVMTPTALKEAQGVGFARDRMYGSWWAGAETDVKDVADGAKGYNAVVLQSTANRDAKVVKDILSELYAKGQGTASNKSEVGDVLYIRGLLAALFSTEGIRTAQEHFNKKGQRITGEEMRWALENLDITQARIDELGFNGILLPIKTSCADHMGSYKARISTWDGKEWKISSDWIEADRGIVDGVDNESSAKYAAEHKITPRTCQ</sequence>
<evidence type="ECO:0000313" key="6">
    <source>
        <dbReference type="Proteomes" id="UP001589834"/>
    </source>
</evidence>
<keyword evidence="6" id="KW-1185">Reference proteome</keyword>
<comment type="similarity">
    <text evidence="1">Belongs to the leucine-binding protein family.</text>
</comment>
<feature type="domain" description="Leucine-binding protein" evidence="4">
    <location>
        <begin position="37"/>
        <end position="403"/>
    </location>
</feature>
<name>A0ABV6PRD8_9BURK</name>
<dbReference type="CDD" id="cd06334">
    <property type="entry name" value="PBP1_ABC_ligand_binding-like"/>
    <property type="match status" value="1"/>
</dbReference>
<dbReference type="InterPro" id="IPR028081">
    <property type="entry name" value="Leu-bd"/>
</dbReference>
<dbReference type="RefSeq" id="WP_293220183.1">
    <property type="nucleotide sequence ID" value="NZ_JBHLTN010000014.1"/>
</dbReference>
<dbReference type="PANTHER" id="PTHR47235">
    <property type="entry name" value="BLR6548 PROTEIN"/>
    <property type="match status" value="1"/>
</dbReference>
<evidence type="ECO:0000256" key="3">
    <source>
        <dbReference type="SAM" id="SignalP"/>
    </source>
</evidence>
<dbReference type="SUPFAM" id="SSF53822">
    <property type="entry name" value="Periplasmic binding protein-like I"/>
    <property type="match status" value="1"/>
</dbReference>